<accession>A0A2I0TGY3</accession>
<reference evidence="2" key="2">
    <citation type="submission" date="2017-12" db="EMBL/GenBank/DDBJ databases">
        <title>Genome sequence of the Bar-tailed Godwit (Limosa lapponica baueri).</title>
        <authorList>
            <person name="Lima N.C.B."/>
            <person name="Parody-Merino A.M."/>
            <person name="Battley P.F."/>
            <person name="Fidler A.E."/>
            <person name="Prosdocimi F."/>
        </authorList>
    </citation>
    <scope>NUCLEOTIDE SEQUENCE [LARGE SCALE GENOMIC DNA]</scope>
</reference>
<proteinExistence type="predicted"/>
<name>A0A2I0TGY3_LIMLA</name>
<dbReference type="AlphaFoldDB" id="A0A2I0TGY3"/>
<organism evidence="1 2">
    <name type="scientific">Limosa lapponica baueri</name>
    <dbReference type="NCBI Taxonomy" id="1758121"/>
    <lineage>
        <taxon>Eukaryota</taxon>
        <taxon>Metazoa</taxon>
        <taxon>Chordata</taxon>
        <taxon>Craniata</taxon>
        <taxon>Vertebrata</taxon>
        <taxon>Euteleostomi</taxon>
        <taxon>Archelosauria</taxon>
        <taxon>Archosauria</taxon>
        <taxon>Dinosauria</taxon>
        <taxon>Saurischia</taxon>
        <taxon>Theropoda</taxon>
        <taxon>Coelurosauria</taxon>
        <taxon>Aves</taxon>
        <taxon>Neognathae</taxon>
        <taxon>Neoaves</taxon>
        <taxon>Charadriiformes</taxon>
        <taxon>Scolopacidae</taxon>
        <taxon>Limosa</taxon>
    </lineage>
</organism>
<gene>
    <name evidence="1" type="ORF">llap_16626</name>
</gene>
<evidence type="ECO:0000313" key="1">
    <source>
        <dbReference type="EMBL" id="PKU33070.1"/>
    </source>
</evidence>
<dbReference type="EMBL" id="KZ510500">
    <property type="protein sequence ID" value="PKU33070.1"/>
    <property type="molecule type" value="Genomic_DNA"/>
</dbReference>
<keyword evidence="2" id="KW-1185">Reference proteome</keyword>
<dbReference type="Proteomes" id="UP000233556">
    <property type="component" value="Unassembled WGS sequence"/>
</dbReference>
<reference evidence="2" key="1">
    <citation type="submission" date="2017-11" db="EMBL/GenBank/DDBJ databases">
        <authorList>
            <person name="Lima N.C."/>
            <person name="Parody-Merino A.M."/>
            <person name="Battley P.F."/>
            <person name="Fidler A.E."/>
            <person name="Prosdocimi F."/>
        </authorList>
    </citation>
    <scope>NUCLEOTIDE SEQUENCE [LARGE SCALE GENOMIC DNA]</scope>
</reference>
<protein>
    <submittedName>
        <fullName evidence="1">Uncharacterized protein</fullName>
    </submittedName>
</protein>
<sequence>MECRAARGQFNTPKPSVIDDMTNLEQEHRLVVAFELKNGMEELEIWAQSWASGGFKGLFMSFEQVVEDMLEDEEEEDDRDDKRWCQSIVPVVCEFLDIVITVISSQRIVLGGL</sequence>
<evidence type="ECO:0000313" key="2">
    <source>
        <dbReference type="Proteomes" id="UP000233556"/>
    </source>
</evidence>